<evidence type="ECO:0000313" key="3">
    <source>
        <dbReference type="Proteomes" id="UP000031014"/>
    </source>
</evidence>
<evidence type="ECO:0000313" key="2">
    <source>
        <dbReference type="EMBL" id="GAM16604.1"/>
    </source>
</evidence>
<dbReference type="RefSeq" id="WP_269745800.1">
    <property type="nucleotide sequence ID" value="NZ_BASE01000134.1"/>
</dbReference>
<dbReference type="EMBL" id="BASE01000134">
    <property type="protein sequence ID" value="GAM16604.1"/>
    <property type="molecule type" value="Genomic_DNA"/>
</dbReference>
<proteinExistence type="predicted"/>
<comment type="caution">
    <text evidence="2">The sequence shown here is derived from an EMBL/GenBank/DDBJ whole genome shotgun (WGS) entry which is preliminary data.</text>
</comment>
<dbReference type="STRING" id="1321606.SAMD00020551_4833"/>
<protein>
    <submittedName>
        <fullName evidence="2">Uncharacterized protein</fullName>
    </submittedName>
</protein>
<dbReference type="Proteomes" id="UP000031014">
    <property type="component" value="Unassembled WGS sequence"/>
</dbReference>
<evidence type="ECO:0000256" key="1">
    <source>
        <dbReference type="SAM" id="MobiDB-lite"/>
    </source>
</evidence>
<feature type="compositionally biased region" description="Basic residues" evidence="1">
    <location>
        <begin position="23"/>
        <end position="40"/>
    </location>
</feature>
<sequence>MEEKQKTKISKGSTVSKSNASTRRVRKKRGCGCGKKKKQA</sequence>
<keyword evidence="3" id="KW-1185">Reference proteome</keyword>
<feature type="region of interest" description="Disordered" evidence="1">
    <location>
        <begin position="1"/>
        <end position="40"/>
    </location>
</feature>
<feature type="compositionally biased region" description="Polar residues" evidence="1">
    <location>
        <begin position="10"/>
        <end position="22"/>
    </location>
</feature>
<gene>
    <name evidence="2" type="ORF">SAMD00020551_4833</name>
</gene>
<name>A0A0A8XBF5_MESS1</name>
<reference evidence="2 3" key="1">
    <citation type="submission" date="2013-06" db="EMBL/GenBank/DDBJ databases">
        <title>Whole genome shotgun sequence of Bacillus selenatarsenatis SF-1.</title>
        <authorList>
            <person name="Kuroda M."/>
            <person name="Sei K."/>
            <person name="Yamashita M."/>
            <person name="Ike M."/>
        </authorList>
    </citation>
    <scope>NUCLEOTIDE SEQUENCE [LARGE SCALE GENOMIC DNA]</scope>
    <source>
        <strain evidence="2 3">SF-1</strain>
    </source>
</reference>
<organism evidence="2 3">
    <name type="scientific">Mesobacillus selenatarsenatis (strain DSM 18680 / JCM 14380 / FERM P-15431 / SF-1)</name>
    <dbReference type="NCBI Taxonomy" id="1321606"/>
    <lineage>
        <taxon>Bacteria</taxon>
        <taxon>Bacillati</taxon>
        <taxon>Bacillota</taxon>
        <taxon>Bacilli</taxon>
        <taxon>Bacillales</taxon>
        <taxon>Bacillaceae</taxon>
        <taxon>Mesobacillus</taxon>
    </lineage>
</organism>
<accession>A0A0A8XBF5</accession>
<dbReference type="AlphaFoldDB" id="A0A0A8XBF5"/>